<evidence type="ECO:0000313" key="1">
    <source>
        <dbReference type="EMBL" id="QHU27453.1"/>
    </source>
</evidence>
<dbReference type="InterPro" id="IPR036412">
    <property type="entry name" value="HAD-like_sf"/>
</dbReference>
<dbReference type="SUPFAM" id="SSF53448">
    <property type="entry name" value="Nucleotide-diphospho-sugar transferases"/>
    <property type="match status" value="1"/>
</dbReference>
<dbReference type="Gene3D" id="3.40.50.1000">
    <property type="entry name" value="HAD superfamily/HAD-like"/>
    <property type="match status" value="1"/>
</dbReference>
<name>A0A6C0LA48_9ZZZZ</name>
<dbReference type="InterPro" id="IPR029044">
    <property type="entry name" value="Nucleotide-diphossugar_trans"/>
</dbReference>
<dbReference type="InterPro" id="IPR011009">
    <property type="entry name" value="Kinase-like_dom_sf"/>
</dbReference>
<proteinExistence type="predicted"/>
<dbReference type="AlphaFoldDB" id="A0A6C0LA48"/>
<dbReference type="Gene3D" id="3.90.550.10">
    <property type="entry name" value="Spore Coat Polysaccharide Biosynthesis Protein SpsA, Chain A"/>
    <property type="match status" value="1"/>
</dbReference>
<dbReference type="EMBL" id="MN740456">
    <property type="protein sequence ID" value="QHU27453.1"/>
    <property type="molecule type" value="Genomic_DNA"/>
</dbReference>
<dbReference type="SUPFAM" id="SSF56112">
    <property type="entry name" value="Protein kinase-like (PK-like)"/>
    <property type="match status" value="1"/>
</dbReference>
<sequence length="655" mass="76290">MKYIILCGGIGKRLTNYSLPKPLNLVQGRHMIEYVIDNIPSDEILIIYNIFLDEYNFQEILINKCKSKKLHFSQIDYLTRGAVETAFVGINKFIKYIGDDENIVFIDNDNIHNITKQMPVFENDFIGYAINSNKQITDLSFIKFENNQLTAIEEKHKISDFYCCGFYGFKNTKNFLKYAQLLLSDNSLSCNSSTEYYFSALYNIIIKNGENVEPFYIEETNHIGTFKDILVKNYIVPKDKLRICFDLDNTLVTYPTIVGDYSTVKPINSNISLLKNLKNEGHEIIIYTARRMKTHNGNVGKVIKDIASVTIDTLERLNIDYDELIFGKPIADIYIDDRAINPYINDISYFGLFHDTNNAQQFIPNKINNNKYNKIRRCDEYIVKTGPQDILKGELFYYQNIPRGFENYFPRLIDYTYVKETNSIDLKIEYIEGIPLYYLYKNCLLTHSHIDKLFDILNNLHFYKDDSKHAICATSNNIKNNYVKKLTNRFNKQDYYFEDADVVLKDIIDGIERHFDPVVSSAIHGDFWFSNIILTYDGFYKFVDMKGSVEDILTLSGDIYYDYGKLYQSILGYDLVLNDCESSESSKEYIQSMKSYFLKKCSSKGLNINYLKYVTKGLVFGVYHSITHLSCDIKNNIWEFIKSPLMNDIESDAIF</sequence>
<accession>A0A6C0LA48</accession>
<organism evidence="1">
    <name type="scientific">viral metagenome</name>
    <dbReference type="NCBI Taxonomy" id="1070528"/>
    <lineage>
        <taxon>unclassified sequences</taxon>
        <taxon>metagenomes</taxon>
        <taxon>organismal metagenomes</taxon>
    </lineage>
</organism>
<evidence type="ECO:0008006" key="2">
    <source>
        <dbReference type="Google" id="ProtNLM"/>
    </source>
</evidence>
<protein>
    <recommendedName>
        <fullName evidence="2">Nucleotidyl transferase domain-containing protein</fullName>
    </recommendedName>
</protein>
<reference evidence="1" key="1">
    <citation type="journal article" date="2020" name="Nature">
        <title>Giant virus diversity and host interactions through global metagenomics.</title>
        <authorList>
            <person name="Schulz F."/>
            <person name="Roux S."/>
            <person name="Paez-Espino D."/>
            <person name="Jungbluth S."/>
            <person name="Walsh D.A."/>
            <person name="Denef V.J."/>
            <person name="McMahon K.D."/>
            <person name="Konstantinidis K.T."/>
            <person name="Eloe-Fadrosh E.A."/>
            <person name="Kyrpides N.C."/>
            <person name="Woyke T."/>
        </authorList>
    </citation>
    <scope>NUCLEOTIDE SEQUENCE</scope>
    <source>
        <strain evidence="1">GVMAG-M-3300027763-16</strain>
    </source>
</reference>
<dbReference type="InterPro" id="IPR023214">
    <property type="entry name" value="HAD_sf"/>
</dbReference>
<dbReference type="SUPFAM" id="SSF56784">
    <property type="entry name" value="HAD-like"/>
    <property type="match status" value="1"/>
</dbReference>